<dbReference type="InterPro" id="IPR055346">
    <property type="entry name" value="Fe-S_cluster_assembly_SufBD"/>
</dbReference>
<evidence type="ECO:0000313" key="4">
    <source>
        <dbReference type="EMBL" id="RKQ91465.1"/>
    </source>
</evidence>
<dbReference type="AlphaFoldDB" id="A0A660LB71"/>
<sequence length="422" mass="45943">MAELATVREPEWLKARRSDAAHRAAQLDVPRFKGKAGWEFTDISKLDLASFTAAEPGVGDASAVDRVETLLEAPEGAHHLGQVDGRVIDGGDAPDDLLVLPLTLACETHADLVEEHFGKVVDTQQDVFTELNDAGWTGGAFVYVPRGVRVEQPIVLTAIADAEKTALHRRVLIVVEEGAEAEVWEQHLSGTTDNETLLTSIVELRVGQNARLRFVGAQDLNEKTWVFGSQRAEVARDGHLDWVTAGFGSANGKVFTETLLAGEGSHARVTGAYAPHARQHVDFHTLQEHGAANTTSDLAFRGILADRSSAVWRGMIKVDPGAQQTDAFQECRNLLLSKKAHADAIPGLEILANDVRCTHAAAIAQIDPEQVFYLNSRGLDDALSKRLVIEGFMAELVERFEMGPIRDAMTTALERRLSVLLD</sequence>
<dbReference type="NCBIfam" id="TIGR01981">
    <property type="entry name" value="sufD"/>
    <property type="match status" value="1"/>
</dbReference>
<gene>
    <name evidence="4" type="ORF">C8N24_1287</name>
</gene>
<evidence type="ECO:0000259" key="2">
    <source>
        <dbReference type="Pfam" id="PF01458"/>
    </source>
</evidence>
<dbReference type="InterPro" id="IPR045595">
    <property type="entry name" value="SufBD_N"/>
</dbReference>
<proteinExistence type="inferred from homology"/>
<organism evidence="4 5">
    <name type="scientific">Solirubrobacter pauli</name>
    <dbReference type="NCBI Taxonomy" id="166793"/>
    <lineage>
        <taxon>Bacteria</taxon>
        <taxon>Bacillati</taxon>
        <taxon>Actinomycetota</taxon>
        <taxon>Thermoleophilia</taxon>
        <taxon>Solirubrobacterales</taxon>
        <taxon>Solirubrobacteraceae</taxon>
        <taxon>Solirubrobacter</taxon>
    </lineage>
</organism>
<keyword evidence="5" id="KW-1185">Reference proteome</keyword>
<accession>A0A660LB71</accession>
<evidence type="ECO:0000259" key="3">
    <source>
        <dbReference type="Pfam" id="PF19295"/>
    </source>
</evidence>
<dbReference type="Pfam" id="PF01458">
    <property type="entry name" value="SUFBD_core"/>
    <property type="match status" value="1"/>
</dbReference>
<dbReference type="PANTHER" id="PTHR43575">
    <property type="entry name" value="PROTEIN ABCI7, CHLOROPLASTIC"/>
    <property type="match status" value="1"/>
</dbReference>
<comment type="caution">
    <text evidence="4">The sequence shown here is derived from an EMBL/GenBank/DDBJ whole genome shotgun (WGS) entry which is preliminary data.</text>
</comment>
<protein>
    <submittedName>
        <fullName evidence="4">Iron-regulated ABC transporter permease protein SufD</fullName>
    </submittedName>
</protein>
<evidence type="ECO:0000256" key="1">
    <source>
        <dbReference type="ARBA" id="ARBA00043967"/>
    </source>
</evidence>
<dbReference type="PANTHER" id="PTHR43575:SF1">
    <property type="entry name" value="PROTEIN ABCI7, CHLOROPLASTIC"/>
    <property type="match status" value="1"/>
</dbReference>
<dbReference type="InterPro" id="IPR000825">
    <property type="entry name" value="SUF_FeS_clus_asmbl_SufBD_core"/>
</dbReference>
<dbReference type="EMBL" id="RBIL01000001">
    <property type="protein sequence ID" value="RKQ91465.1"/>
    <property type="molecule type" value="Genomic_DNA"/>
</dbReference>
<dbReference type="SUPFAM" id="SSF101960">
    <property type="entry name" value="Stabilizer of iron transporter SufD"/>
    <property type="match status" value="1"/>
</dbReference>
<dbReference type="RefSeq" id="WP_245971777.1">
    <property type="nucleotide sequence ID" value="NZ_RBIL01000001.1"/>
</dbReference>
<dbReference type="Proteomes" id="UP000278962">
    <property type="component" value="Unassembled WGS sequence"/>
</dbReference>
<reference evidence="4 5" key="1">
    <citation type="submission" date="2018-10" db="EMBL/GenBank/DDBJ databases">
        <title>Genomic Encyclopedia of Archaeal and Bacterial Type Strains, Phase II (KMG-II): from individual species to whole genera.</title>
        <authorList>
            <person name="Goeker M."/>
        </authorList>
    </citation>
    <scope>NUCLEOTIDE SEQUENCE [LARGE SCALE GENOMIC DNA]</scope>
    <source>
        <strain evidence="4 5">DSM 14954</strain>
    </source>
</reference>
<feature type="domain" description="SUF system FeS cluster assembly SufBD N-terminal" evidence="3">
    <location>
        <begin position="93"/>
        <end position="154"/>
    </location>
</feature>
<dbReference type="Pfam" id="PF19295">
    <property type="entry name" value="SufBD_N"/>
    <property type="match status" value="1"/>
</dbReference>
<dbReference type="InterPro" id="IPR011542">
    <property type="entry name" value="SUF_FeS_clus_asmbl_SufD"/>
</dbReference>
<name>A0A660LB71_9ACTN</name>
<evidence type="ECO:0000313" key="5">
    <source>
        <dbReference type="Proteomes" id="UP000278962"/>
    </source>
</evidence>
<dbReference type="GO" id="GO:0016226">
    <property type="term" value="P:iron-sulfur cluster assembly"/>
    <property type="evidence" value="ECO:0007669"/>
    <property type="project" value="InterPro"/>
</dbReference>
<comment type="similarity">
    <text evidence="1">Belongs to the iron-sulfur cluster assembly SufBD family.</text>
</comment>
<dbReference type="InterPro" id="IPR037284">
    <property type="entry name" value="SUF_FeS_clus_asmbl_SufBD_sf"/>
</dbReference>
<feature type="domain" description="SUF system FeS cluster assembly SufBD core" evidence="2">
    <location>
        <begin position="160"/>
        <end position="392"/>
    </location>
</feature>